<feature type="transmembrane region" description="Helical" evidence="2">
    <location>
        <begin position="42"/>
        <end position="62"/>
    </location>
</feature>
<evidence type="ECO:0000256" key="2">
    <source>
        <dbReference type="SAM" id="Phobius"/>
    </source>
</evidence>
<sequence>MHFVIIHHRHFHSALPALFFVFVLETVIPVCPPACGTAKYSAAAIVTSSSAALLIMFIIYMFRQREAIPPPSTENDKTPHPEQITGSSNKENLRKKNEINIARVKSGKTKKPIKNGIFGRNLSLRTTQVQRKVTVSRVSRIYVNVELDDDSDMDCTSDNEDNYAECMFCLRLLRGYQRRKMDKMLPVS</sequence>
<dbReference type="Proteomes" id="UP001152888">
    <property type="component" value="Unassembled WGS sequence"/>
</dbReference>
<evidence type="ECO:0000256" key="1">
    <source>
        <dbReference type="SAM" id="MobiDB-lite"/>
    </source>
</evidence>
<proteinExistence type="predicted"/>
<evidence type="ECO:0000313" key="4">
    <source>
        <dbReference type="Proteomes" id="UP001152888"/>
    </source>
</evidence>
<keyword evidence="2" id="KW-0812">Transmembrane</keyword>
<name>A0A9P0QF98_ACAOB</name>
<accession>A0A9P0QF98</accession>
<comment type="caution">
    <text evidence="3">The sequence shown here is derived from an EMBL/GenBank/DDBJ whole genome shotgun (WGS) entry which is preliminary data.</text>
</comment>
<evidence type="ECO:0000313" key="3">
    <source>
        <dbReference type="EMBL" id="CAH2018869.1"/>
    </source>
</evidence>
<keyword evidence="2" id="KW-0472">Membrane</keyword>
<feature type="region of interest" description="Disordered" evidence="1">
    <location>
        <begin position="69"/>
        <end position="91"/>
    </location>
</feature>
<organism evidence="3 4">
    <name type="scientific">Acanthoscelides obtectus</name>
    <name type="common">Bean weevil</name>
    <name type="synonym">Bruchus obtectus</name>
    <dbReference type="NCBI Taxonomy" id="200917"/>
    <lineage>
        <taxon>Eukaryota</taxon>
        <taxon>Metazoa</taxon>
        <taxon>Ecdysozoa</taxon>
        <taxon>Arthropoda</taxon>
        <taxon>Hexapoda</taxon>
        <taxon>Insecta</taxon>
        <taxon>Pterygota</taxon>
        <taxon>Neoptera</taxon>
        <taxon>Endopterygota</taxon>
        <taxon>Coleoptera</taxon>
        <taxon>Polyphaga</taxon>
        <taxon>Cucujiformia</taxon>
        <taxon>Chrysomeloidea</taxon>
        <taxon>Chrysomelidae</taxon>
        <taxon>Bruchinae</taxon>
        <taxon>Bruchini</taxon>
        <taxon>Acanthoscelides</taxon>
    </lineage>
</organism>
<reference evidence="3" key="1">
    <citation type="submission" date="2022-03" db="EMBL/GenBank/DDBJ databases">
        <authorList>
            <person name="Sayadi A."/>
        </authorList>
    </citation>
    <scope>NUCLEOTIDE SEQUENCE</scope>
</reference>
<dbReference type="EMBL" id="CAKOFQ010010003">
    <property type="protein sequence ID" value="CAH2018869.1"/>
    <property type="molecule type" value="Genomic_DNA"/>
</dbReference>
<feature type="transmembrane region" description="Helical" evidence="2">
    <location>
        <begin position="12"/>
        <end position="30"/>
    </location>
</feature>
<keyword evidence="4" id="KW-1185">Reference proteome</keyword>
<dbReference type="AlphaFoldDB" id="A0A9P0QF98"/>
<gene>
    <name evidence="3" type="ORF">ACAOBT_LOCUS36890</name>
</gene>
<protein>
    <submittedName>
        <fullName evidence="3">Uncharacterized protein</fullName>
    </submittedName>
</protein>
<keyword evidence="2" id="KW-1133">Transmembrane helix</keyword>